<evidence type="ECO:0000313" key="10">
    <source>
        <dbReference type="Proteomes" id="UP000095283"/>
    </source>
</evidence>
<dbReference type="Pfam" id="PF04905">
    <property type="entry name" value="NCD2"/>
    <property type="match status" value="1"/>
</dbReference>
<dbReference type="GO" id="GO:0045892">
    <property type="term" value="P:negative regulation of DNA-templated transcription"/>
    <property type="evidence" value="ECO:0007669"/>
    <property type="project" value="InterPro"/>
</dbReference>
<protein>
    <submittedName>
        <fullName evidence="11">NGFI-A binding protein 2 (EGR1 binding protein 2)</fullName>
    </submittedName>
</protein>
<dbReference type="InterPro" id="IPR039040">
    <property type="entry name" value="NAB_fam"/>
</dbReference>
<dbReference type="GO" id="GO:0003712">
    <property type="term" value="F:transcription coregulator activity"/>
    <property type="evidence" value="ECO:0007669"/>
    <property type="project" value="InterPro"/>
</dbReference>
<feature type="domain" description="Nab N-terminal" evidence="8">
    <location>
        <begin position="1"/>
        <end position="42"/>
    </location>
</feature>
<reference evidence="11" key="1">
    <citation type="submission" date="2016-11" db="UniProtKB">
        <authorList>
            <consortium name="WormBaseParasite"/>
        </authorList>
    </citation>
    <scope>IDENTIFICATION</scope>
</reference>
<dbReference type="InterPro" id="IPR006989">
    <property type="entry name" value="NAB_co-repressor_dom"/>
</dbReference>
<organism evidence="10 11">
    <name type="scientific">Heterorhabditis bacteriophora</name>
    <name type="common">Entomopathogenic nematode worm</name>
    <dbReference type="NCBI Taxonomy" id="37862"/>
    <lineage>
        <taxon>Eukaryota</taxon>
        <taxon>Metazoa</taxon>
        <taxon>Ecdysozoa</taxon>
        <taxon>Nematoda</taxon>
        <taxon>Chromadorea</taxon>
        <taxon>Rhabditida</taxon>
        <taxon>Rhabditina</taxon>
        <taxon>Rhabditomorpha</taxon>
        <taxon>Strongyloidea</taxon>
        <taxon>Heterorhabditidae</taxon>
        <taxon>Heterorhabditis</taxon>
    </lineage>
</organism>
<dbReference type="PANTHER" id="PTHR12623">
    <property type="entry name" value="NGFI-A BINDING PROTEIN"/>
    <property type="match status" value="1"/>
</dbReference>
<dbReference type="AlphaFoldDB" id="A0A1I7XDZ9"/>
<dbReference type="Pfam" id="PF04904">
    <property type="entry name" value="SAM_NCD1"/>
    <property type="match status" value="1"/>
</dbReference>
<evidence type="ECO:0000256" key="7">
    <source>
        <dbReference type="SAM" id="MobiDB-lite"/>
    </source>
</evidence>
<accession>A0A1I7XDZ9</accession>
<dbReference type="GO" id="GO:0005634">
    <property type="term" value="C:nucleus"/>
    <property type="evidence" value="ECO:0007669"/>
    <property type="project" value="UniProtKB-SubCell"/>
</dbReference>
<proteinExistence type="inferred from homology"/>
<comment type="subcellular location">
    <subcellularLocation>
        <location evidence="1">Nucleus</location>
    </subcellularLocation>
</comment>
<dbReference type="Proteomes" id="UP000095283">
    <property type="component" value="Unplaced"/>
</dbReference>
<dbReference type="InterPro" id="IPR006988">
    <property type="entry name" value="Nab_N"/>
</dbReference>
<name>A0A1I7XDZ9_HETBA</name>
<keyword evidence="6" id="KW-0539">Nucleus</keyword>
<evidence type="ECO:0000313" key="11">
    <source>
        <dbReference type="WBParaSite" id="Hba_15881"/>
    </source>
</evidence>
<keyword evidence="4" id="KW-0805">Transcription regulation</keyword>
<evidence type="ECO:0000256" key="5">
    <source>
        <dbReference type="ARBA" id="ARBA00023163"/>
    </source>
</evidence>
<sequence length="329" mass="35956">MQCDESEFLEIMSLVGMLPKPLHVRRLQRALTEFSKDQASFNLAAIQQIGPPPVSPYTIGSADVSFLLPGLAATLTNLSSTSPGLATSTDSTSPSNGAAHNSVSLALDLSSHVLGSVASTGSIGATANVVRGELLQSIAGNGQPGSGATKEKEREVLDLMSLPVKSPNRLDEYRKYSAIYGRFDTKRKPDKVLSLHEVSVNEAAAQLCLLMPSLLTRRDELFPLARQVVKDAGYHYAKTTRKRAFDLMETHSPNSSPSESPPPGLAEEQDAEQTPNYRTTSAFTHLSEEKRRKTELFNNKIQCVILDRGLQCSYGLYEMLLIYSDYLIY</sequence>
<evidence type="ECO:0000256" key="3">
    <source>
        <dbReference type="ARBA" id="ARBA00022491"/>
    </source>
</evidence>
<comment type="similarity">
    <text evidence="2">Belongs to the NAB family.</text>
</comment>
<evidence type="ECO:0000259" key="9">
    <source>
        <dbReference type="Pfam" id="PF04905"/>
    </source>
</evidence>
<dbReference type="PANTHER" id="PTHR12623:SF10">
    <property type="entry name" value="NGFI-A-BINDING PROTEIN HOMOLOG"/>
    <property type="match status" value="1"/>
</dbReference>
<dbReference type="Gene3D" id="1.20.120.2010">
    <property type="entry name" value="NAB conserved domain 2"/>
    <property type="match status" value="1"/>
</dbReference>
<evidence type="ECO:0000259" key="8">
    <source>
        <dbReference type="Pfam" id="PF04904"/>
    </source>
</evidence>
<keyword evidence="3" id="KW-0678">Repressor</keyword>
<keyword evidence="5" id="KW-0804">Transcription</keyword>
<evidence type="ECO:0000256" key="1">
    <source>
        <dbReference type="ARBA" id="ARBA00004123"/>
    </source>
</evidence>
<feature type="domain" description="NAB co-repressor" evidence="9">
    <location>
        <begin position="148"/>
        <end position="241"/>
    </location>
</feature>
<keyword evidence="10" id="KW-1185">Reference proteome</keyword>
<evidence type="ECO:0000256" key="2">
    <source>
        <dbReference type="ARBA" id="ARBA00008864"/>
    </source>
</evidence>
<evidence type="ECO:0000256" key="4">
    <source>
        <dbReference type="ARBA" id="ARBA00023015"/>
    </source>
</evidence>
<dbReference type="WBParaSite" id="Hba_15881">
    <property type="protein sequence ID" value="Hba_15881"/>
    <property type="gene ID" value="Hba_15881"/>
</dbReference>
<feature type="region of interest" description="Disordered" evidence="7">
    <location>
        <begin position="249"/>
        <end position="278"/>
    </location>
</feature>
<dbReference type="InterPro" id="IPR038398">
    <property type="entry name" value="NCD2_sf"/>
</dbReference>
<evidence type="ECO:0000256" key="6">
    <source>
        <dbReference type="ARBA" id="ARBA00023242"/>
    </source>
</evidence>